<evidence type="ECO:0000256" key="2">
    <source>
        <dbReference type="ARBA" id="ARBA00022989"/>
    </source>
</evidence>
<feature type="transmembrane region" description="Helical" evidence="4">
    <location>
        <begin position="86"/>
        <end position="106"/>
    </location>
</feature>
<dbReference type="RefSeq" id="WP_109612536.1">
    <property type="nucleotide sequence ID" value="NZ_QGGG01000005.1"/>
</dbReference>
<dbReference type="CDD" id="cd17353">
    <property type="entry name" value="MFS_OFA_like"/>
    <property type="match status" value="1"/>
</dbReference>
<organism evidence="6 7">
    <name type="scientific">Pseudaminobacter salicylatoxidans</name>
    <dbReference type="NCBI Taxonomy" id="93369"/>
    <lineage>
        <taxon>Bacteria</taxon>
        <taxon>Pseudomonadati</taxon>
        <taxon>Pseudomonadota</taxon>
        <taxon>Alphaproteobacteria</taxon>
        <taxon>Hyphomicrobiales</taxon>
        <taxon>Phyllobacteriaceae</taxon>
        <taxon>Pseudaminobacter</taxon>
    </lineage>
</organism>
<dbReference type="GO" id="GO:0019531">
    <property type="term" value="F:oxalate transmembrane transporter activity"/>
    <property type="evidence" value="ECO:0007669"/>
    <property type="project" value="InterPro"/>
</dbReference>
<feature type="transmembrane region" description="Helical" evidence="4">
    <location>
        <begin position="365"/>
        <end position="386"/>
    </location>
</feature>
<dbReference type="EMBL" id="QGGG01000005">
    <property type="protein sequence ID" value="PWJ84476.1"/>
    <property type="molecule type" value="Genomic_DNA"/>
</dbReference>
<dbReference type="PROSITE" id="PS50850">
    <property type="entry name" value="MFS"/>
    <property type="match status" value="1"/>
</dbReference>
<evidence type="ECO:0000256" key="4">
    <source>
        <dbReference type="SAM" id="Phobius"/>
    </source>
</evidence>
<evidence type="ECO:0000313" key="6">
    <source>
        <dbReference type="EMBL" id="PWJ84476.1"/>
    </source>
</evidence>
<dbReference type="InterPro" id="IPR036259">
    <property type="entry name" value="MFS_trans_sf"/>
</dbReference>
<dbReference type="STRING" id="1192868.GCA_000304395_02056"/>
<gene>
    <name evidence="6" type="ORF">C7441_10592</name>
</gene>
<comment type="caution">
    <text evidence="6">The sequence shown here is derived from an EMBL/GenBank/DDBJ whole genome shotgun (WGS) entry which is preliminary data.</text>
</comment>
<dbReference type="OrthoDB" id="9793415at2"/>
<reference evidence="6 7" key="1">
    <citation type="submission" date="2018-05" db="EMBL/GenBank/DDBJ databases">
        <title>Genomic Encyclopedia of Type Strains, Phase IV (KMG-IV): sequencing the most valuable type-strain genomes for metagenomic binning, comparative biology and taxonomic classification.</title>
        <authorList>
            <person name="Goeker M."/>
        </authorList>
    </citation>
    <scope>NUCLEOTIDE SEQUENCE [LARGE SCALE GENOMIC DNA]</scope>
    <source>
        <strain evidence="6 7">DSM 6986</strain>
    </source>
</reference>
<protein>
    <submittedName>
        <fullName evidence="6">Oxalate/formate antiporter</fullName>
    </submittedName>
</protein>
<keyword evidence="3 4" id="KW-0472">Membrane</keyword>
<feature type="transmembrane region" description="Helical" evidence="4">
    <location>
        <begin position="144"/>
        <end position="164"/>
    </location>
</feature>
<dbReference type="SUPFAM" id="SSF103473">
    <property type="entry name" value="MFS general substrate transporter"/>
    <property type="match status" value="1"/>
</dbReference>
<dbReference type="NCBIfam" id="TIGR04259">
    <property type="entry name" value="oxa_formateAnti"/>
    <property type="match status" value="1"/>
</dbReference>
<evidence type="ECO:0000256" key="3">
    <source>
        <dbReference type="ARBA" id="ARBA00023136"/>
    </source>
</evidence>
<keyword evidence="2 4" id="KW-1133">Transmembrane helix</keyword>
<dbReference type="Proteomes" id="UP000245396">
    <property type="component" value="Unassembled WGS sequence"/>
</dbReference>
<dbReference type="Gene3D" id="1.20.1250.20">
    <property type="entry name" value="MFS general substrate transporter like domains"/>
    <property type="match status" value="2"/>
</dbReference>
<keyword evidence="7" id="KW-1185">Reference proteome</keyword>
<dbReference type="InterPro" id="IPR050327">
    <property type="entry name" value="Proton-linked_MCT"/>
</dbReference>
<feature type="transmembrane region" description="Helical" evidence="4">
    <location>
        <begin position="392"/>
        <end position="415"/>
    </location>
</feature>
<feature type="transmembrane region" description="Helical" evidence="4">
    <location>
        <begin position="233"/>
        <end position="252"/>
    </location>
</feature>
<dbReference type="AlphaFoldDB" id="A0A316C622"/>
<name>A0A316C622_PSESE</name>
<proteinExistence type="predicted"/>
<dbReference type="Pfam" id="PF07690">
    <property type="entry name" value="MFS_1"/>
    <property type="match status" value="1"/>
</dbReference>
<dbReference type="InterPro" id="IPR011701">
    <property type="entry name" value="MFS"/>
</dbReference>
<dbReference type="PANTHER" id="PTHR11360">
    <property type="entry name" value="MONOCARBOXYLATE TRANSPORTER"/>
    <property type="match status" value="1"/>
</dbReference>
<evidence type="ECO:0000256" key="1">
    <source>
        <dbReference type="ARBA" id="ARBA00022692"/>
    </source>
</evidence>
<evidence type="ECO:0000259" key="5">
    <source>
        <dbReference type="PROSITE" id="PS50850"/>
    </source>
</evidence>
<feature type="domain" description="Major facilitator superfamily (MFS) profile" evidence="5">
    <location>
        <begin position="1"/>
        <end position="419"/>
    </location>
</feature>
<feature type="transmembrane region" description="Helical" evidence="4">
    <location>
        <begin position="264"/>
        <end position="284"/>
    </location>
</feature>
<feature type="transmembrane region" description="Helical" evidence="4">
    <location>
        <begin position="112"/>
        <end position="132"/>
    </location>
</feature>
<accession>A0A316C622</accession>
<feature type="transmembrane region" description="Helical" evidence="4">
    <location>
        <begin position="59"/>
        <end position="79"/>
    </location>
</feature>
<dbReference type="GO" id="GO:0016020">
    <property type="term" value="C:membrane"/>
    <property type="evidence" value="ECO:0007669"/>
    <property type="project" value="InterPro"/>
</dbReference>
<feature type="transmembrane region" description="Helical" evidence="4">
    <location>
        <begin position="329"/>
        <end position="353"/>
    </location>
</feature>
<feature type="transmembrane region" description="Helical" evidence="4">
    <location>
        <begin position="176"/>
        <end position="196"/>
    </location>
</feature>
<dbReference type="PANTHER" id="PTHR11360:SF304">
    <property type="entry name" value="MFS DOMAIN-CONTAINING PROTEIN"/>
    <property type="match status" value="1"/>
</dbReference>
<dbReference type="InterPro" id="IPR026355">
    <property type="entry name" value="Oxa/Form_antiport"/>
</dbReference>
<sequence length="440" mass="47394">MAVAHSARPKAASSTSTRWIQLGLGMIAMMAISSPQYVWALFTGPLTEKLDVPLAEIQVTFSLLIILQTFLAPAQGYLVDRFGPRLLLSCGAALTGLSWILASQATGLMGLYVTYGILGGIGTGIIYVGVVGMMVQWFPDKRGLATGLVAAGYGFGAILTTFPISRSLHSEAGLSGTLMTYGIIIGVVGIIAAIGMRRPDEDQLPQSTLDTPSNDAVLEEGGYEPRQMLRSPIFWLMFVMMTMMSTSGLMVISQMGAFAHDFGVADAMVFGLAALPLALSIDRFTNGLTRPFFGWVSDRIGREYTMTIAFGVEGIAMTIWLLWAHNPVAFVLLSGVVFFGWGEIFSLFPSTLTDTFGTKHATTNYGFLYIAQGVGSVLGGPLAAVLHDMTDSWNVVFGVVIAMNFLTAFLALVVLKPMRDRHREQSYADGDLYLAARQDA</sequence>
<dbReference type="InterPro" id="IPR020846">
    <property type="entry name" value="MFS_dom"/>
</dbReference>
<feature type="transmembrane region" description="Helical" evidence="4">
    <location>
        <begin position="304"/>
        <end position="323"/>
    </location>
</feature>
<keyword evidence="1 4" id="KW-0812">Transmembrane</keyword>
<feature type="transmembrane region" description="Helical" evidence="4">
    <location>
        <begin position="20"/>
        <end position="39"/>
    </location>
</feature>
<evidence type="ECO:0000313" key="7">
    <source>
        <dbReference type="Proteomes" id="UP000245396"/>
    </source>
</evidence>